<protein>
    <submittedName>
        <fullName evidence="2">GNAT family N-acetyltransferase</fullName>
    </submittedName>
</protein>
<proteinExistence type="predicted"/>
<reference evidence="2" key="1">
    <citation type="submission" date="2020-12" db="EMBL/GenBank/DDBJ databases">
        <title>Ramlibacter sp. nov., isolated from a freshwater alga, Cryptomonas.</title>
        <authorList>
            <person name="Kim H.M."/>
            <person name="Jeon C.O."/>
        </authorList>
    </citation>
    <scope>NUCLEOTIDE SEQUENCE</scope>
    <source>
        <strain evidence="2">CrO1</strain>
    </source>
</reference>
<gene>
    <name evidence="2" type="ORF">I8E28_19510</name>
</gene>
<evidence type="ECO:0000313" key="2">
    <source>
        <dbReference type="EMBL" id="MBK0394801.1"/>
    </source>
</evidence>
<dbReference type="EMBL" id="JAEDAO010000001">
    <property type="protein sequence ID" value="MBK0394801.1"/>
    <property type="molecule type" value="Genomic_DNA"/>
</dbReference>
<dbReference type="AlphaFoldDB" id="A0A934Q483"/>
<accession>A0A934Q483</accession>
<evidence type="ECO:0000313" key="3">
    <source>
        <dbReference type="Proteomes" id="UP000617041"/>
    </source>
</evidence>
<dbReference type="PROSITE" id="PS51186">
    <property type="entry name" value="GNAT"/>
    <property type="match status" value="1"/>
</dbReference>
<dbReference type="CDD" id="cd04301">
    <property type="entry name" value="NAT_SF"/>
    <property type="match status" value="1"/>
</dbReference>
<dbReference type="Proteomes" id="UP000617041">
    <property type="component" value="Unassembled WGS sequence"/>
</dbReference>
<comment type="caution">
    <text evidence="2">The sequence shown here is derived from an EMBL/GenBank/DDBJ whole genome shotgun (WGS) entry which is preliminary data.</text>
</comment>
<sequence>MAEIALRTVEKFAEPEFTALLNQLLHDPDRQEVMQRLFGPAQTPPPSGARQVRVGAFDGERLVGWSHAFLAPGGLLYVGNSAVHPEYRRQGVYTRLVAAIEEEARALQCLRVESHHRTANAAVLIAKLKAGYVVTGTEYSAEMGLLVKLCKHLDARRDAVFHARAGVVEGSARFFGREG</sequence>
<dbReference type="RefSeq" id="WP_200789886.1">
    <property type="nucleotide sequence ID" value="NZ_JAEDAO010000001.1"/>
</dbReference>
<name>A0A934Q483_9BURK</name>
<dbReference type="GO" id="GO:0016747">
    <property type="term" value="F:acyltransferase activity, transferring groups other than amino-acyl groups"/>
    <property type="evidence" value="ECO:0007669"/>
    <property type="project" value="InterPro"/>
</dbReference>
<dbReference type="Gene3D" id="3.40.630.30">
    <property type="match status" value="1"/>
</dbReference>
<dbReference type="InterPro" id="IPR000182">
    <property type="entry name" value="GNAT_dom"/>
</dbReference>
<dbReference type="Pfam" id="PF00583">
    <property type="entry name" value="Acetyltransf_1"/>
    <property type="match status" value="1"/>
</dbReference>
<organism evidence="2 3">
    <name type="scientific">Ramlibacter algicola</name>
    <dbReference type="NCBI Taxonomy" id="2795217"/>
    <lineage>
        <taxon>Bacteria</taxon>
        <taxon>Pseudomonadati</taxon>
        <taxon>Pseudomonadota</taxon>
        <taxon>Betaproteobacteria</taxon>
        <taxon>Burkholderiales</taxon>
        <taxon>Comamonadaceae</taxon>
        <taxon>Ramlibacter</taxon>
    </lineage>
</organism>
<keyword evidence="3" id="KW-1185">Reference proteome</keyword>
<feature type="domain" description="N-acetyltransferase" evidence="1">
    <location>
        <begin position="4"/>
        <end position="151"/>
    </location>
</feature>
<dbReference type="InterPro" id="IPR016181">
    <property type="entry name" value="Acyl_CoA_acyltransferase"/>
</dbReference>
<dbReference type="SUPFAM" id="SSF55729">
    <property type="entry name" value="Acyl-CoA N-acyltransferases (Nat)"/>
    <property type="match status" value="1"/>
</dbReference>
<evidence type="ECO:0000259" key="1">
    <source>
        <dbReference type="PROSITE" id="PS51186"/>
    </source>
</evidence>